<feature type="domain" description="Outer membrane lipoprotein BamD-like" evidence="7">
    <location>
        <begin position="72"/>
        <end position="266"/>
    </location>
</feature>
<keyword evidence="2 6" id="KW-0472">Membrane</keyword>
<sequence length="321" mass="35588">MLPQKRGTIERGPSVSVIKQTIPTLHSGESMRKGVALVLGVALLLGGCDTISSLNPFDKPEVYKPEVTEVVPADKLYNEGLARLQNGDSEGAAKKFDTIDKQAPFSPYAKKGLILAAYTNYQAAKWEETITASKRFIAQNPASPDAAYAQYLMAMSYYNQIPDATRDQERTERAIAAFEELVARYPKSEYVLDAKEKIIVARDQLAGKEMNVGRFYLEKRNYTGAVNRFRDVITKYQTTRHVEEALMRLTEAYMALGITNEAQTAAAVLGHNFPDSPWYKDAYVLLESGGLQPREDRGSYISRAFNGFSRAVTGIVGFGSL</sequence>
<dbReference type="HAMAP" id="MF_00922">
    <property type="entry name" value="OM_assembly_BamD"/>
    <property type="match status" value="1"/>
</dbReference>
<dbReference type="GO" id="GO:1990063">
    <property type="term" value="C:Bam protein complex"/>
    <property type="evidence" value="ECO:0007669"/>
    <property type="project" value="TreeGrafter"/>
</dbReference>
<keyword evidence="3" id="KW-0564">Palmitate</keyword>
<keyword evidence="9" id="KW-1185">Reference proteome</keyword>
<dbReference type="CDD" id="cd15830">
    <property type="entry name" value="BamD"/>
    <property type="match status" value="1"/>
</dbReference>
<dbReference type="Pfam" id="PF13525">
    <property type="entry name" value="YfiO"/>
    <property type="match status" value="1"/>
</dbReference>
<evidence type="ECO:0000259" key="7">
    <source>
        <dbReference type="Pfam" id="PF13525"/>
    </source>
</evidence>
<dbReference type="GO" id="GO:0043165">
    <property type="term" value="P:Gram-negative-bacterium-type cell outer membrane assembly"/>
    <property type="evidence" value="ECO:0007669"/>
    <property type="project" value="UniProtKB-UniRule"/>
</dbReference>
<keyword evidence="5" id="KW-0449">Lipoprotein</keyword>
<comment type="function">
    <text evidence="6">Part of the outer membrane protein assembly complex, which is involved in assembly and insertion of beta-barrel proteins into the outer membrane.</text>
</comment>
<gene>
    <name evidence="6" type="primary">bamD</name>
    <name evidence="8" type="ORF">SAMN04488115_103120</name>
</gene>
<organism evidence="8 9">
    <name type="scientific">Bosea lathyri</name>
    <dbReference type="NCBI Taxonomy" id="1036778"/>
    <lineage>
        <taxon>Bacteria</taxon>
        <taxon>Pseudomonadati</taxon>
        <taxon>Pseudomonadota</taxon>
        <taxon>Alphaproteobacteria</taxon>
        <taxon>Hyphomicrobiales</taxon>
        <taxon>Boseaceae</taxon>
        <taxon>Bosea</taxon>
    </lineage>
</organism>
<evidence type="ECO:0000256" key="4">
    <source>
        <dbReference type="ARBA" id="ARBA00023237"/>
    </source>
</evidence>
<dbReference type="PANTHER" id="PTHR37423:SF1">
    <property type="entry name" value="OUTER MEMBRANE PROTEIN ASSEMBLY FACTOR BAMD"/>
    <property type="match status" value="1"/>
</dbReference>
<dbReference type="EMBL" id="FNUY01000003">
    <property type="protein sequence ID" value="SEG07553.1"/>
    <property type="molecule type" value="Genomic_DNA"/>
</dbReference>
<evidence type="ECO:0000313" key="9">
    <source>
        <dbReference type="Proteomes" id="UP000236743"/>
    </source>
</evidence>
<evidence type="ECO:0000256" key="1">
    <source>
        <dbReference type="ARBA" id="ARBA00022729"/>
    </source>
</evidence>
<evidence type="ECO:0000256" key="5">
    <source>
        <dbReference type="ARBA" id="ARBA00023288"/>
    </source>
</evidence>
<dbReference type="Proteomes" id="UP000236743">
    <property type="component" value="Unassembled WGS sequence"/>
</dbReference>
<dbReference type="InterPro" id="IPR011990">
    <property type="entry name" value="TPR-like_helical_dom_sf"/>
</dbReference>
<proteinExistence type="inferred from homology"/>
<comment type="subcellular location">
    <subcellularLocation>
        <location evidence="6">Cell outer membrane</location>
    </subcellularLocation>
</comment>
<dbReference type="InterPro" id="IPR017689">
    <property type="entry name" value="BamD"/>
</dbReference>
<accession>A0A1H5X7E7</accession>
<reference evidence="8 9" key="1">
    <citation type="submission" date="2016-10" db="EMBL/GenBank/DDBJ databases">
        <authorList>
            <person name="de Groot N.N."/>
        </authorList>
    </citation>
    <scope>NUCLEOTIDE SEQUENCE [LARGE SCALE GENOMIC DNA]</scope>
    <source>
        <strain evidence="8 9">DSM 26656</strain>
    </source>
</reference>
<keyword evidence="4 6" id="KW-0998">Cell outer membrane</keyword>
<name>A0A1H5X7E7_9HYPH</name>
<dbReference type="InterPro" id="IPR039565">
    <property type="entry name" value="BamD-like"/>
</dbReference>
<dbReference type="AlphaFoldDB" id="A0A1H5X7E7"/>
<evidence type="ECO:0000256" key="6">
    <source>
        <dbReference type="HAMAP-Rule" id="MF_00922"/>
    </source>
</evidence>
<evidence type="ECO:0000256" key="3">
    <source>
        <dbReference type="ARBA" id="ARBA00023139"/>
    </source>
</evidence>
<dbReference type="SUPFAM" id="SSF48452">
    <property type="entry name" value="TPR-like"/>
    <property type="match status" value="1"/>
</dbReference>
<protein>
    <recommendedName>
        <fullName evidence="6">Outer membrane protein assembly factor BamD</fullName>
    </recommendedName>
</protein>
<evidence type="ECO:0000313" key="8">
    <source>
        <dbReference type="EMBL" id="SEG07553.1"/>
    </source>
</evidence>
<dbReference type="NCBIfam" id="TIGR03302">
    <property type="entry name" value="OM_YfiO"/>
    <property type="match status" value="1"/>
</dbReference>
<comment type="subunit">
    <text evidence="6">Part of the Bam complex.</text>
</comment>
<dbReference type="PANTHER" id="PTHR37423">
    <property type="entry name" value="SOLUBLE LYTIC MUREIN TRANSGLYCOSYLASE-RELATED"/>
    <property type="match status" value="1"/>
</dbReference>
<keyword evidence="1 6" id="KW-0732">Signal</keyword>
<comment type="similarity">
    <text evidence="6">Belongs to the BamD family.</text>
</comment>
<dbReference type="GO" id="GO:0051205">
    <property type="term" value="P:protein insertion into membrane"/>
    <property type="evidence" value="ECO:0007669"/>
    <property type="project" value="UniProtKB-UniRule"/>
</dbReference>
<dbReference type="Gene3D" id="1.25.40.10">
    <property type="entry name" value="Tetratricopeptide repeat domain"/>
    <property type="match status" value="1"/>
</dbReference>
<evidence type="ECO:0000256" key="2">
    <source>
        <dbReference type="ARBA" id="ARBA00023136"/>
    </source>
</evidence>